<dbReference type="InterPro" id="IPR007174">
    <property type="entry name" value="Las1"/>
</dbReference>
<dbReference type="Pfam" id="PF04031">
    <property type="entry name" value="Las1"/>
    <property type="match status" value="1"/>
</dbReference>
<evidence type="ECO:0000256" key="2">
    <source>
        <dbReference type="ARBA" id="ARBA00022857"/>
    </source>
</evidence>
<dbReference type="AlphaFoldDB" id="A0A507BBL5"/>
<dbReference type="Gene3D" id="3.40.50.720">
    <property type="entry name" value="NAD(P)-binding Rossmann-like Domain"/>
    <property type="match status" value="1"/>
</dbReference>
<dbReference type="STRING" id="1093900.A0A507BBL5"/>
<dbReference type="Proteomes" id="UP000319257">
    <property type="component" value="Unassembled WGS sequence"/>
</dbReference>
<evidence type="ECO:0000256" key="7">
    <source>
        <dbReference type="ARBA" id="ARBA00060549"/>
    </source>
</evidence>
<evidence type="ECO:0000256" key="8">
    <source>
        <dbReference type="ARBA" id="ARBA00066976"/>
    </source>
</evidence>
<comment type="caution">
    <text evidence="14">The sequence shown here is derived from an EMBL/GenBank/DDBJ whole genome shotgun (WGS) entry which is preliminary data.</text>
</comment>
<keyword evidence="4" id="KW-0457">Lysine biosynthesis</keyword>
<feature type="compositionally biased region" description="Acidic residues" evidence="11">
    <location>
        <begin position="757"/>
        <end position="773"/>
    </location>
</feature>
<reference evidence="14 15" key="1">
    <citation type="submission" date="2019-06" db="EMBL/GenBank/DDBJ databases">
        <title>Draft genome sequence of the filamentous fungus Phialemoniopsis curvata isolated from diesel fuel.</title>
        <authorList>
            <person name="Varaljay V.A."/>
            <person name="Lyon W.J."/>
            <person name="Crouch A.L."/>
            <person name="Drake C.E."/>
            <person name="Hollomon J.M."/>
            <person name="Nadeau L.J."/>
            <person name="Nunn H.S."/>
            <person name="Stevenson B.S."/>
            <person name="Bojanowski C.L."/>
            <person name="Crookes-Goodson W.J."/>
        </authorList>
    </citation>
    <scope>NUCLEOTIDE SEQUENCE [LARGE SCALE GENOMIC DNA]</scope>
    <source>
        <strain evidence="14 15">D216</strain>
    </source>
</reference>
<evidence type="ECO:0000256" key="6">
    <source>
        <dbReference type="ARBA" id="ARBA00051869"/>
    </source>
</evidence>
<keyword evidence="1" id="KW-0028">Amino-acid biosynthesis</keyword>
<dbReference type="Pfam" id="PF03435">
    <property type="entry name" value="Sacchrp_dh_NADP"/>
    <property type="match status" value="1"/>
</dbReference>
<dbReference type="InterPro" id="IPR036291">
    <property type="entry name" value="NAD(P)-bd_dom_sf"/>
</dbReference>
<evidence type="ECO:0000256" key="3">
    <source>
        <dbReference type="ARBA" id="ARBA00023002"/>
    </source>
</evidence>
<dbReference type="FunFam" id="1.10.1870.10:FF:000002">
    <property type="entry name" value="Saccharopine dehydrogenase Lys9"/>
    <property type="match status" value="1"/>
</dbReference>
<dbReference type="GO" id="GO:0019878">
    <property type="term" value="P:lysine biosynthetic process via aminoadipic acid"/>
    <property type="evidence" value="ECO:0007669"/>
    <property type="project" value="TreeGrafter"/>
</dbReference>
<evidence type="ECO:0000313" key="14">
    <source>
        <dbReference type="EMBL" id="TPX17287.1"/>
    </source>
</evidence>
<feature type="domain" description="Saccharopine dehydrogenase NADP binding" evidence="12">
    <location>
        <begin position="7"/>
        <end position="128"/>
    </location>
</feature>
<dbReference type="SUPFAM" id="SSF55347">
    <property type="entry name" value="Glyceraldehyde-3-phosphate dehydrogenase-like, C-terminal domain"/>
    <property type="match status" value="1"/>
</dbReference>
<protein>
    <recommendedName>
        <fullName evidence="9">Saccharopine dehydrogenase [NADP(+), L-glutamate-forming]</fullName>
        <ecNumber evidence="8">1.5.1.10</ecNumber>
    </recommendedName>
    <alternativeName>
        <fullName evidence="10">Saccharopine reductase</fullName>
    </alternativeName>
</protein>
<keyword evidence="15" id="KW-1185">Reference proteome</keyword>
<dbReference type="SUPFAM" id="SSF51735">
    <property type="entry name" value="NAD(P)-binding Rossmann-fold domains"/>
    <property type="match status" value="1"/>
</dbReference>
<dbReference type="FunFam" id="3.30.360.10:FF:000008">
    <property type="entry name" value="Alpha-aminoadipic semialdehyde synthase, mitochondrial"/>
    <property type="match status" value="1"/>
</dbReference>
<feature type="region of interest" description="Disordered" evidence="11">
    <location>
        <begin position="498"/>
        <end position="528"/>
    </location>
</feature>
<evidence type="ECO:0000313" key="15">
    <source>
        <dbReference type="Proteomes" id="UP000319257"/>
    </source>
</evidence>
<dbReference type="GO" id="GO:0004755">
    <property type="term" value="F:saccharopine dehydrogenase (NADP+, L-glutamate-forming) activity"/>
    <property type="evidence" value="ECO:0007669"/>
    <property type="project" value="UniProtKB-EC"/>
</dbReference>
<feature type="compositionally biased region" description="Acidic residues" evidence="11">
    <location>
        <begin position="824"/>
        <end position="834"/>
    </location>
</feature>
<organism evidence="14 15">
    <name type="scientific">Thyridium curvatum</name>
    <dbReference type="NCBI Taxonomy" id="1093900"/>
    <lineage>
        <taxon>Eukaryota</taxon>
        <taxon>Fungi</taxon>
        <taxon>Dikarya</taxon>
        <taxon>Ascomycota</taxon>
        <taxon>Pezizomycotina</taxon>
        <taxon>Sordariomycetes</taxon>
        <taxon>Sordariomycetidae</taxon>
        <taxon>Thyridiales</taxon>
        <taxon>Thyridiaceae</taxon>
        <taxon>Thyridium</taxon>
    </lineage>
</organism>
<evidence type="ECO:0000259" key="13">
    <source>
        <dbReference type="Pfam" id="PF16653"/>
    </source>
</evidence>
<evidence type="ECO:0000256" key="10">
    <source>
        <dbReference type="ARBA" id="ARBA00083134"/>
    </source>
</evidence>
<evidence type="ECO:0000256" key="1">
    <source>
        <dbReference type="ARBA" id="ARBA00022605"/>
    </source>
</evidence>
<dbReference type="InterPro" id="IPR032095">
    <property type="entry name" value="Sacchrp_dh-like_C"/>
</dbReference>
<dbReference type="GeneID" id="41979701"/>
<keyword evidence="2" id="KW-0521">NADP</keyword>
<dbReference type="InterPro" id="IPR005097">
    <property type="entry name" value="Sacchrp_dh_NADP-bd"/>
</dbReference>
<gene>
    <name evidence="14" type="ORF">E0L32_012254</name>
</gene>
<evidence type="ECO:0000256" key="5">
    <source>
        <dbReference type="ARBA" id="ARBA00038048"/>
    </source>
</evidence>
<dbReference type="EMBL" id="SKBQ01000147">
    <property type="protein sequence ID" value="TPX17287.1"/>
    <property type="molecule type" value="Genomic_DNA"/>
</dbReference>
<sequence>MASQKKVLMLGAGFVTKPTLDILSDAGISVTVGDLSSRPACRTLESAQKLSKGVANAHPVSIDVNDSAALDAAVAQHDLTISLIPYTHHATVIKSAIRNKKHVVTTSYVSPAMKELDAQAKEAGITVMNEIGLDPGIDHLYAVKTIDEVHQAGGKIISFLSFCGGLPAPEDSDNPLGYKFSWSSRGVLLALGNNARIYRDGKVVEIAGKELMGAAKPYFIYPGYAFVGYPNRDSTGYKELYNIPEAQTVIRGTLRYQGFPQFIRVLVQIGFLSEEKNDALTQPIAWKEATKLVVGASSSSEADLKAAILSKATFDSDEEKTRIINGLNWIGLFSDEKITPRGNPLDTLCATLEAKMQYEEGERDMVMLQHKFEIEHKDGSRETRTSTLVENGDPKGYSAMAKLVGVPCAVAVKQVLDGTISDKGVLAPMNTKLNNPIMKELKEKYGIYLVEKTLFSLNKRVWGRRRTPRMVQYIFTPWRDRRELLMVRRQFYPDEAAALASPSPSSSSSRRRHQQQSRAAASDKSKADAQKRAAVARVSMWMQRGNCPHMVESTALLAAAVLGDEAARGDAAAAYAVRASYCAAFSRFVTGLLDGHQDRQRKLSMYSVAKTIGLPATYVELRHQATHEQLPSLVRLRPAARGALAWIWGYYWRQLGEGGEEEEDGEEGRAGGGDGDGAAGEAGRCKALLMEYLALEDEEDGSGTREKLWKQVRRWDDAHLLRALAEIGDATADHGLMIRSLKLSREIVGRQEKQQQQEEEEQEEQSGAQEEEAPPMSDLDRIKAELEQSRRELQALEHPDVDVDMRDEETDSEGKVDVVKVGGDEDQDMGDEGEEKPPPPGPALWTRYQGPWKPKPIGVV</sequence>
<evidence type="ECO:0000256" key="4">
    <source>
        <dbReference type="ARBA" id="ARBA00023154"/>
    </source>
</evidence>
<feature type="compositionally biased region" description="Gly residues" evidence="11">
    <location>
        <begin position="670"/>
        <end position="679"/>
    </location>
</feature>
<dbReference type="PANTHER" id="PTHR11133">
    <property type="entry name" value="SACCHAROPINE DEHYDROGENASE"/>
    <property type="match status" value="1"/>
</dbReference>
<evidence type="ECO:0000259" key="12">
    <source>
        <dbReference type="Pfam" id="PF03435"/>
    </source>
</evidence>
<feature type="compositionally biased region" description="Basic and acidic residues" evidence="11">
    <location>
        <begin position="778"/>
        <end position="804"/>
    </location>
</feature>
<name>A0A507BBL5_9PEZI</name>
<dbReference type="GO" id="GO:0090730">
    <property type="term" value="C:Las1 complex"/>
    <property type="evidence" value="ECO:0007669"/>
    <property type="project" value="InterPro"/>
</dbReference>
<dbReference type="FunCoup" id="A0A507BBL5">
    <property type="interactions" value="158"/>
</dbReference>
<dbReference type="RefSeq" id="XP_030998998.1">
    <property type="nucleotide sequence ID" value="XM_031135074.1"/>
</dbReference>
<dbReference type="GO" id="GO:0004519">
    <property type="term" value="F:endonuclease activity"/>
    <property type="evidence" value="ECO:0007669"/>
    <property type="project" value="InterPro"/>
</dbReference>
<dbReference type="Gene3D" id="3.30.360.10">
    <property type="entry name" value="Dihydrodipicolinate Reductase, domain 2"/>
    <property type="match status" value="1"/>
</dbReference>
<proteinExistence type="inferred from homology"/>
<dbReference type="InterPro" id="IPR051168">
    <property type="entry name" value="AASS"/>
</dbReference>
<dbReference type="Pfam" id="PF16653">
    <property type="entry name" value="Sacchrp_dh_C"/>
    <property type="match status" value="1"/>
</dbReference>
<evidence type="ECO:0000256" key="11">
    <source>
        <dbReference type="SAM" id="MobiDB-lite"/>
    </source>
</evidence>
<dbReference type="GO" id="GO:0006364">
    <property type="term" value="P:rRNA processing"/>
    <property type="evidence" value="ECO:0007669"/>
    <property type="project" value="InterPro"/>
</dbReference>
<dbReference type="EC" id="1.5.1.10" evidence="8"/>
<dbReference type="OrthoDB" id="10059875at2759"/>
<accession>A0A507BBL5</accession>
<dbReference type="PANTHER" id="PTHR11133:SF22">
    <property type="entry name" value="ALPHA-AMINOADIPIC SEMIALDEHYDE SYNTHASE, MITOCHONDRIAL"/>
    <property type="match status" value="1"/>
</dbReference>
<feature type="compositionally biased region" description="Low complexity" evidence="11">
    <location>
        <begin position="498"/>
        <end position="508"/>
    </location>
</feature>
<dbReference type="InParanoid" id="A0A507BBL5"/>
<dbReference type="Gene3D" id="1.10.1870.10">
    <property type="entry name" value="Domain 3, Saccharopine reductase"/>
    <property type="match status" value="1"/>
</dbReference>
<comment type="pathway">
    <text evidence="7">Amino-acid biosynthesis; L-lysine biosynthesis via AAA pathway; L-lysine from L-alpha-aminoadipate (fungal route): step 2/3.</text>
</comment>
<evidence type="ECO:0000256" key="9">
    <source>
        <dbReference type="ARBA" id="ARBA00067598"/>
    </source>
</evidence>
<keyword evidence="3" id="KW-0560">Oxidoreductase</keyword>
<comment type="catalytic activity">
    <reaction evidence="6">
        <text>L-saccharopine + NADP(+) + H2O = (S)-2-amino-6-oxohexanoate + L-glutamate + NADPH + H(+)</text>
        <dbReference type="Rhea" id="RHEA:10020"/>
        <dbReference type="ChEBI" id="CHEBI:15377"/>
        <dbReference type="ChEBI" id="CHEBI:15378"/>
        <dbReference type="ChEBI" id="CHEBI:29985"/>
        <dbReference type="ChEBI" id="CHEBI:57783"/>
        <dbReference type="ChEBI" id="CHEBI:57951"/>
        <dbReference type="ChEBI" id="CHEBI:58321"/>
        <dbReference type="ChEBI" id="CHEBI:58349"/>
        <dbReference type="EC" id="1.5.1.10"/>
    </reaction>
</comment>
<feature type="region of interest" description="Disordered" evidence="11">
    <location>
        <begin position="749"/>
        <end position="860"/>
    </location>
</feature>
<dbReference type="FunFam" id="3.40.50.720:FF:000072">
    <property type="entry name" value="Saccharopine dehydrogenase [NADP(+), L-glutamate-forming]"/>
    <property type="match status" value="1"/>
</dbReference>
<feature type="domain" description="Saccharopine dehydrogenase-like C-terminal" evidence="13">
    <location>
        <begin position="132"/>
        <end position="447"/>
    </location>
</feature>
<feature type="region of interest" description="Disordered" evidence="11">
    <location>
        <begin position="659"/>
        <end position="679"/>
    </location>
</feature>
<comment type="similarity">
    <text evidence="5">Belongs to the saccharopine dehydrogenase family.</text>
</comment>